<dbReference type="AlphaFoldDB" id="A0A9Q1LQW3"/>
<sequence length="68" mass="7820">MQKRGAPIRSSQHSLLESRKVASRDEDPNNKNLINCYDKLKSILLGKPQVELTELPTLIKLHFPKQPR</sequence>
<reference evidence="4" key="1">
    <citation type="journal article" date="2023" name="Proc. Natl. Acad. Sci. U.S.A.">
        <title>Genomic and structural basis for evolution of tropane alkaloid biosynthesis.</title>
        <authorList>
            <person name="Wanga Y.-J."/>
            <person name="Taina T."/>
            <person name="Yua J.-Y."/>
            <person name="Lia J."/>
            <person name="Xua B."/>
            <person name="Chenc J."/>
            <person name="D'Auriad J.C."/>
            <person name="Huanga J.-P."/>
            <person name="Huanga S.-X."/>
        </authorList>
    </citation>
    <scope>NUCLEOTIDE SEQUENCE [LARGE SCALE GENOMIC DNA]</scope>
    <source>
        <strain evidence="4">cv. KIB-2019</strain>
    </source>
</reference>
<dbReference type="Pfam" id="PF02201">
    <property type="entry name" value="SWIB"/>
    <property type="match status" value="1"/>
</dbReference>
<dbReference type="InterPro" id="IPR036885">
    <property type="entry name" value="SWIB_MDM2_dom_sf"/>
</dbReference>
<feature type="region of interest" description="Disordered" evidence="1">
    <location>
        <begin position="1"/>
        <end position="31"/>
    </location>
</feature>
<dbReference type="OrthoDB" id="10251073at2759"/>
<gene>
    <name evidence="3" type="ORF">K7X08_005400</name>
</gene>
<comment type="caution">
    <text evidence="3">The sequence shown here is derived from an EMBL/GenBank/DDBJ whole genome shotgun (WGS) entry which is preliminary data.</text>
</comment>
<evidence type="ECO:0000256" key="1">
    <source>
        <dbReference type="SAM" id="MobiDB-lite"/>
    </source>
</evidence>
<feature type="domain" description="DM2" evidence="2">
    <location>
        <begin position="27"/>
        <end position="63"/>
    </location>
</feature>
<dbReference type="Gene3D" id="1.10.245.10">
    <property type="entry name" value="SWIB/MDM2 domain"/>
    <property type="match status" value="1"/>
</dbReference>
<accession>A0A9Q1LQW3</accession>
<protein>
    <recommendedName>
        <fullName evidence="2">DM2 domain-containing protein</fullName>
    </recommendedName>
</protein>
<name>A0A9Q1LQW3_9SOLA</name>
<dbReference type="SUPFAM" id="SSF47592">
    <property type="entry name" value="SWIB/MDM2 domain"/>
    <property type="match status" value="1"/>
</dbReference>
<proteinExistence type="predicted"/>
<dbReference type="InterPro" id="IPR003121">
    <property type="entry name" value="SWIB_MDM2_domain"/>
</dbReference>
<keyword evidence="4" id="KW-1185">Reference proteome</keyword>
<organism evidence="3 4">
    <name type="scientific">Anisodus acutangulus</name>
    <dbReference type="NCBI Taxonomy" id="402998"/>
    <lineage>
        <taxon>Eukaryota</taxon>
        <taxon>Viridiplantae</taxon>
        <taxon>Streptophyta</taxon>
        <taxon>Embryophyta</taxon>
        <taxon>Tracheophyta</taxon>
        <taxon>Spermatophyta</taxon>
        <taxon>Magnoliopsida</taxon>
        <taxon>eudicotyledons</taxon>
        <taxon>Gunneridae</taxon>
        <taxon>Pentapetalae</taxon>
        <taxon>asterids</taxon>
        <taxon>lamiids</taxon>
        <taxon>Solanales</taxon>
        <taxon>Solanaceae</taxon>
        <taxon>Solanoideae</taxon>
        <taxon>Hyoscyameae</taxon>
        <taxon>Anisodus</taxon>
    </lineage>
</organism>
<feature type="compositionally biased region" description="Basic and acidic residues" evidence="1">
    <location>
        <begin position="16"/>
        <end position="29"/>
    </location>
</feature>
<evidence type="ECO:0000259" key="2">
    <source>
        <dbReference type="Pfam" id="PF02201"/>
    </source>
</evidence>
<dbReference type="Proteomes" id="UP001152561">
    <property type="component" value="Unassembled WGS sequence"/>
</dbReference>
<evidence type="ECO:0000313" key="3">
    <source>
        <dbReference type="EMBL" id="KAJ8542877.1"/>
    </source>
</evidence>
<dbReference type="EMBL" id="JAJAGQ010000014">
    <property type="protein sequence ID" value="KAJ8542877.1"/>
    <property type="molecule type" value="Genomic_DNA"/>
</dbReference>
<evidence type="ECO:0000313" key="4">
    <source>
        <dbReference type="Proteomes" id="UP001152561"/>
    </source>
</evidence>